<name>A0A7Y4P4B9_9BURK</name>
<dbReference type="GO" id="GO:0015446">
    <property type="term" value="F:ATPase-coupled arsenite transmembrane transporter activity"/>
    <property type="evidence" value="ECO:0007669"/>
    <property type="project" value="UniProtKB-EC"/>
</dbReference>
<dbReference type="NCBIfam" id="TIGR00345">
    <property type="entry name" value="GET3_arsA_TRC40"/>
    <property type="match status" value="1"/>
</dbReference>
<sequence>MLLMDKLLESASQKFLLFVGGKGGVGKTTHSASLAVRLAALGRKVLIISTDPAHSLGDVIQRPLSSEIKSITDGLSALELNPHHIVDQHFEQVAETLKAYTRPEMMKSLRQHLEASKSSPGAEEAALLEAICSYIVQARDRGFQHVVFDTAPTGHTLRLLELPQMMQAWTESLLAQQGRQQRLREAALPFWKKTDQQQNSLMSDERNRRWDTALQVLKRRQELFAKAGSIINDAKQTSIILVMTAEMLPLAETRRAVKQLQHFQLPCHHLIINQLLPPPEEGQEFWQQRYERQQAIVAAIEADFAELERHYYGLQAVDIRGVEALQEFGETGEVSAGSFQPGGIFTRHMVGCACCVPSDEE</sequence>
<accession>A0A7Y4P4B9</accession>
<comment type="catalytic activity">
    <reaction evidence="2">
        <text>arsenite(in) + ATP + H2O = arsenite(out) + ADP + phosphate + H(+)</text>
        <dbReference type="Rhea" id="RHEA:11348"/>
        <dbReference type="ChEBI" id="CHEBI:15377"/>
        <dbReference type="ChEBI" id="CHEBI:15378"/>
        <dbReference type="ChEBI" id="CHEBI:29242"/>
        <dbReference type="ChEBI" id="CHEBI:30616"/>
        <dbReference type="ChEBI" id="CHEBI:43474"/>
        <dbReference type="ChEBI" id="CHEBI:456216"/>
        <dbReference type="EC" id="7.3.2.7"/>
    </reaction>
</comment>
<proteinExistence type="inferred from homology"/>
<dbReference type="InterPro" id="IPR016300">
    <property type="entry name" value="ATPase_ArsA/GET3"/>
</dbReference>
<feature type="domain" description="ArsA/GET3 Anion-transporting ATPase-like" evidence="4">
    <location>
        <begin position="17"/>
        <end position="330"/>
    </location>
</feature>
<dbReference type="InterPro" id="IPR027417">
    <property type="entry name" value="P-loop_NTPase"/>
</dbReference>
<dbReference type="AlphaFoldDB" id="A0A7Y4P4B9"/>
<evidence type="ECO:0000313" key="5">
    <source>
        <dbReference type="EMBL" id="NOL49336.1"/>
    </source>
</evidence>
<organism evidence="5 6">
    <name type="scientific">Pelistega europaea</name>
    <dbReference type="NCBI Taxonomy" id="106147"/>
    <lineage>
        <taxon>Bacteria</taxon>
        <taxon>Pseudomonadati</taxon>
        <taxon>Pseudomonadota</taxon>
        <taxon>Betaproteobacteria</taxon>
        <taxon>Burkholderiales</taxon>
        <taxon>Alcaligenaceae</taxon>
        <taxon>Pelistega</taxon>
    </lineage>
</organism>
<keyword evidence="6" id="KW-1185">Reference proteome</keyword>
<dbReference type="EC" id="7.3.2.7" evidence="3"/>
<evidence type="ECO:0000313" key="6">
    <source>
        <dbReference type="Proteomes" id="UP000541421"/>
    </source>
</evidence>
<gene>
    <name evidence="5" type="ORF">HKX40_04155</name>
</gene>
<dbReference type="Gene3D" id="3.40.50.300">
    <property type="entry name" value="P-loop containing nucleotide triphosphate hydrolases"/>
    <property type="match status" value="1"/>
</dbReference>
<protein>
    <recommendedName>
        <fullName evidence="3">arsenite-transporting ATPase</fullName>
        <ecNumber evidence="3">7.3.2.7</ecNumber>
    </recommendedName>
</protein>
<evidence type="ECO:0000259" key="4">
    <source>
        <dbReference type="Pfam" id="PF02374"/>
    </source>
</evidence>
<dbReference type="PANTHER" id="PTHR10803:SF3">
    <property type="entry name" value="ATPASE GET3"/>
    <property type="match status" value="1"/>
</dbReference>
<dbReference type="GO" id="GO:0005524">
    <property type="term" value="F:ATP binding"/>
    <property type="evidence" value="ECO:0007669"/>
    <property type="project" value="InterPro"/>
</dbReference>
<dbReference type="EMBL" id="JABGBO010000003">
    <property type="protein sequence ID" value="NOL49336.1"/>
    <property type="molecule type" value="Genomic_DNA"/>
</dbReference>
<dbReference type="CDD" id="cd02035">
    <property type="entry name" value="ArsA"/>
    <property type="match status" value="1"/>
</dbReference>
<dbReference type="Pfam" id="PF02374">
    <property type="entry name" value="ArsA_ATPase"/>
    <property type="match status" value="1"/>
</dbReference>
<dbReference type="PANTHER" id="PTHR10803">
    <property type="entry name" value="ARSENICAL PUMP-DRIVING ATPASE ARSENITE-TRANSLOCATING ATPASE"/>
    <property type="match status" value="1"/>
</dbReference>
<dbReference type="InterPro" id="IPR025723">
    <property type="entry name" value="ArsA/GET3_ATPase-like"/>
</dbReference>
<comment type="caution">
    <text evidence="5">The sequence shown here is derived from an EMBL/GenBank/DDBJ whole genome shotgun (WGS) entry which is preliminary data.</text>
</comment>
<evidence type="ECO:0000256" key="3">
    <source>
        <dbReference type="ARBA" id="ARBA00066752"/>
    </source>
</evidence>
<dbReference type="GO" id="GO:0016887">
    <property type="term" value="F:ATP hydrolysis activity"/>
    <property type="evidence" value="ECO:0007669"/>
    <property type="project" value="InterPro"/>
</dbReference>
<comment type="similarity">
    <text evidence="1">Belongs to the arsA ATPase family.</text>
</comment>
<reference evidence="5 6" key="1">
    <citation type="submission" date="2020-05" db="EMBL/GenBank/DDBJ databases">
        <authorList>
            <person name="Niu N."/>
        </authorList>
    </citation>
    <scope>NUCLEOTIDE SEQUENCE [LARGE SCALE GENOMIC DNA]</scope>
    <source>
        <strain evidence="5 6">LMG10982</strain>
    </source>
</reference>
<dbReference type="SUPFAM" id="SSF52540">
    <property type="entry name" value="P-loop containing nucleoside triphosphate hydrolases"/>
    <property type="match status" value="1"/>
</dbReference>
<evidence type="ECO:0000256" key="1">
    <source>
        <dbReference type="ARBA" id="ARBA00011040"/>
    </source>
</evidence>
<dbReference type="Proteomes" id="UP000541421">
    <property type="component" value="Unassembled WGS sequence"/>
</dbReference>
<evidence type="ECO:0000256" key="2">
    <source>
        <dbReference type="ARBA" id="ARBA00052296"/>
    </source>
</evidence>